<evidence type="ECO:0000259" key="1">
    <source>
        <dbReference type="PROSITE" id="PS51186"/>
    </source>
</evidence>
<dbReference type="PANTHER" id="PTHR43441:SF12">
    <property type="entry name" value="RIBOSOMAL N-ACETYLTRANSFERASE YDAF-RELATED"/>
    <property type="match status" value="1"/>
</dbReference>
<dbReference type="PROSITE" id="PS51186">
    <property type="entry name" value="GNAT"/>
    <property type="match status" value="1"/>
</dbReference>
<feature type="domain" description="N-acetyltransferase" evidence="1">
    <location>
        <begin position="9"/>
        <end position="175"/>
    </location>
</feature>
<dbReference type="CDD" id="cd04301">
    <property type="entry name" value="NAT_SF"/>
    <property type="match status" value="1"/>
</dbReference>
<name>A0ABT3YKJ7_9HYPH</name>
<evidence type="ECO:0000313" key="3">
    <source>
        <dbReference type="Proteomes" id="UP001081283"/>
    </source>
</evidence>
<dbReference type="EMBL" id="JAOVZQ010000001">
    <property type="protein sequence ID" value="MCY0096431.1"/>
    <property type="molecule type" value="Genomic_DNA"/>
</dbReference>
<dbReference type="SUPFAM" id="SSF55729">
    <property type="entry name" value="Acyl-CoA N-acyltransferases (Nat)"/>
    <property type="match status" value="1"/>
</dbReference>
<dbReference type="Proteomes" id="UP001081283">
    <property type="component" value="Unassembled WGS sequence"/>
</dbReference>
<dbReference type="InterPro" id="IPR051908">
    <property type="entry name" value="Ribosomal_N-acetyltransferase"/>
</dbReference>
<comment type="caution">
    <text evidence="2">The sequence shown here is derived from an EMBL/GenBank/DDBJ whole genome shotgun (WGS) entry which is preliminary data.</text>
</comment>
<reference evidence="2" key="1">
    <citation type="submission" date="2022-10" db="EMBL/GenBank/DDBJ databases">
        <title>Hoeflea sp. J2-29, isolated from marine algae.</title>
        <authorList>
            <person name="Kristyanto S."/>
            <person name="Kim J.M."/>
            <person name="Jeon C.O."/>
        </authorList>
    </citation>
    <scope>NUCLEOTIDE SEQUENCE</scope>
    <source>
        <strain evidence="2">J2-29</strain>
    </source>
</reference>
<proteinExistence type="predicted"/>
<keyword evidence="3" id="KW-1185">Reference proteome</keyword>
<gene>
    <name evidence="2" type="ORF">OEG82_20805</name>
</gene>
<evidence type="ECO:0000313" key="2">
    <source>
        <dbReference type="EMBL" id="MCY0096431.1"/>
    </source>
</evidence>
<accession>A0ABT3YKJ7</accession>
<dbReference type="InterPro" id="IPR000182">
    <property type="entry name" value="GNAT_dom"/>
</dbReference>
<dbReference type="PANTHER" id="PTHR43441">
    <property type="entry name" value="RIBOSOMAL-PROTEIN-SERINE ACETYLTRANSFERASE"/>
    <property type="match status" value="1"/>
</dbReference>
<organism evidence="2 3">
    <name type="scientific">Hoeflea ulvae</name>
    <dbReference type="NCBI Taxonomy" id="2983764"/>
    <lineage>
        <taxon>Bacteria</taxon>
        <taxon>Pseudomonadati</taxon>
        <taxon>Pseudomonadota</taxon>
        <taxon>Alphaproteobacteria</taxon>
        <taxon>Hyphomicrobiales</taxon>
        <taxon>Rhizobiaceae</taxon>
        <taxon>Hoeflea</taxon>
    </lineage>
</organism>
<dbReference type="Gene3D" id="3.40.630.30">
    <property type="match status" value="1"/>
</dbReference>
<dbReference type="RefSeq" id="WP_267614257.1">
    <property type="nucleotide sequence ID" value="NZ_JAOVZQ010000001.1"/>
</dbReference>
<sequence length="191" mass="21772">MRFDIAPNLSLRLLQPDDADLLFEVVDQNRAHLRQWLPWLDRNTTREDSRAFIESIHHQHDAGKGFACGVFRDNRLVGLCGFHEIDTHTRSVVIGYWLAEAHQGNGIISRCAAFFIDYAFTELGLQRVDIPVAEGNMRSRAVCERLGLSDQGTIENAEWLYDKWVNHIRYSIGADQWRDAGDADFGASGRQ</sequence>
<dbReference type="Pfam" id="PF13302">
    <property type="entry name" value="Acetyltransf_3"/>
    <property type="match status" value="1"/>
</dbReference>
<dbReference type="InterPro" id="IPR016181">
    <property type="entry name" value="Acyl_CoA_acyltransferase"/>
</dbReference>
<protein>
    <submittedName>
        <fullName evidence="2">GNAT family N-acetyltransferase</fullName>
    </submittedName>
</protein>